<feature type="transmembrane region" description="Helical" evidence="5">
    <location>
        <begin position="148"/>
        <end position="170"/>
    </location>
</feature>
<name>L1J0Z1_GUITC</name>
<evidence type="ECO:0000256" key="5">
    <source>
        <dbReference type="SAM" id="Phobius"/>
    </source>
</evidence>
<dbReference type="InterPro" id="IPR039305">
    <property type="entry name" value="PILS2/6"/>
</dbReference>
<dbReference type="Pfam" id="PF03547">
    <property type="entry name" value="Mem_trans"/>
    <property type="match status" value="1"/>
</dbReference>
<feature type="transmembrane region" description="Helical" evidence="5">
    <location>
        <begin position="342"/>
        <end position="364"/>
    </location>
</feature>
<dbReference type="GeneID" id="17298637"/>
<comment type="subcellular location">
    <subcellularLocation>
        <location evidence="1">Membrane</location>
        <topology evidence="1">Multi-pass membrane protein</topology>
    </subcellularLocation>
</comment>
<dbReference type="STRING" id="905079.L1J0Z1"/>
<evidence type="ECO:0008006" key="9">
    <source>
        <dbReference type="Google" id="ProtNLM"/>
    </source>
</evidence>
<dbReference type="Proteomes" id="UP000011087">
    <property type="component" value="Unassembled WGS sequence"/>
</dbReference>
<dbReference type="eggNOG" id="KOG2722">
    <property type="taxonomic scope" value="Eukaryota"/>
</dbReference>
<evidence type="ECO:0000256" key="1">
    <source>
        <dbReference type="ARBA" id="ARBA00004141"/>
    </source>
</evidence>
<dbReference type="PANTHER" id="PTHR31419">
    <property type="entry name" value="PROTEIN PIN-LIKES 2"/>
    <property type="match status" value="1"/>
</dbReference>
<evidence type="ECO:0000256" key="3">
    <source>
        <dbReference type="ARBA" id="ARBA00022989"/>
    </source>
</evidence>
<dbReference type="GO" id="GO:0016020">
    <property type="term" value="C:membrane"/>
    <property type="evidence" value="ECO:0007669"/>
    <property type="project" value="UniProtKB-SubCell"/>
</dbReference>
<keyword evidence="3 5" id="KW-1133">Transmembrane helix</keyword>
<organism evidence="6">
    <name type="scientific">Guillardia theta (strain CCMP2712)</name>
    <name type="common">Cryptophyte</name>
    <dbReference type="NCBI Taxonomy" id="905079"/>
    <lineage>
        <taxon>Eukaryota</taxon>
        <taxon>Cryptophyceae</taxon>
        <taxon>Pyrenomonadales</taxon>
        <taxon>Geminigeraceae</taxon>
        <taxon>Guillardia</taxon>
    </lineage>
</organism>
<keyword evidence="4 5" id="KW-0472">Membrane</keyword>
<sequence length="400" mass="43344">MPRFEVVLQAACIPVIKVLLIAFVGAFCARKNGKILKESSIMGISRLIYNIFLPAFIFTKLTKTVDLQIISQWWPIPVFVGLNFAAGLLCGIILLKLFPQKSEKFKGLVLASCALGNVGQIPLALVPSACNSQIPKYQNHGANCLADAQGMVAFGLWVGTIMIWTVGKYLMTESFLSQKQPKQYVEFDPEKGGSGVADLEVSLQAQTCLPTRSTRMRKSLRRVSLAKEFLARIPNPPFVATVLGLLCGGVGFLKYGLSNPNSVLAPAFDVLEQLGSTYIPLMILLLGANMNAGAGEKEEDIEMLHPFMVASIIAVRLLLLPLVGVGLVYSFKQTVAPSLDPLIEFVILLQFSVPTAANLSTLAIMTGTWPASVSRLALSQYLVAVPCLTIAIMAYITYTI</sequence>
<feature type="transmembrane region" description="Helical" evidence="5">
    <location>
        <begin position="107"/>
        <end position="128"/>
    </location>
</feature>
<accession>L1J0Z1</accession>
<protein>
    <recommendedName>
        <fullName evidence="9">Auxin efflux carrier</fullName>
    </recommendedName>
</protein>
<dbReference type="OrthoDB" id="191139at2759"/>
<evidence type="ECO:0000313" key="8">
    <source>
        <dbReference type="Proteomes" id="UP000011087"/>
    </source>
</evidence>
<evidence type="ECO:0000313" key="7">
    <source>
        <dbReference type="EnsemblProtists" id="EKX41982"/>
    </source>
</evidence>
<reference evidence="8" key="2">
    <citation type="submission" date="2012-11" db="EMBL/GenBank/DDBJ databases">
        <authorList>
            <person name="Kuo A."/>
            <person name="Curtis B.A."/>
            <person name="Tanifuji G."/>
            <person name="Burki F."/>
            <person name="Gruber A."/>
            <person name="Irimia M."/>
            <person name="Maruyama S."/>
            <person name="Arias M.C."/>
            <person name="Ball S.G."/>
            <person name="Gile G.H."/>
            <person name="Hirakawa Y."/>
            <person name="Hopkins J.F."/>
            <person name="Rensing S.A."/>
            <person name="Schmutz J."/>
            <person name="Symeonidi A."/>
            <person name="Elias M."/>
            <person name="Eveleigh R.J."/>
            <person name="Herman E.K."/>
            <person name="Klute M.J."/>
            <person name="Nakayama T."/>
            <person name="Obornik M."/>
            <person name="Reyes-Prieto A."/>
            <person name="Armbrust E.V."/>
            <person name="Aves S.J."/>
            <person name="Beiko R.G."/>
            <person name="Coutinho P."/>
            <person name="Dacks J.B."/>
            <person name="Durnford D.G."/>
            <person name="Fast N.M."/>
            <person name="Green B.R."/>
            <person name="Grisdale C."/>
            <person name="Hempe F."/>
            <person name="Henrissat B."/>
            <person name="Hoppner M.P."/>
            <person name="Ishida K.-I."/>
            <person name="Kim E."/>
            <person name="Koreny L."/>
            <person name="Kroth P.G."/>
            <person name="Liu Y."/>
            <person name="Malik S.-B."/>
            <person name="Maier U.G."/>
            <person name="McRose D."/>
            <person name="Mock T."/>
            <person name="Neilson J.A."/>
            <person name="Onodera N.T."/>
            <person name="Poole A.M."/>
            <person name="Pritham E.J."/>
            <person name="Richards T.A."/>
            <person name="Rocap G."/>
            <person name="Roy S.W."/>
            <person name="Sarai C."/>
            <person name="Schaack S."/>
            <person name="Shirato S."/>
            <person name="Slamovits C.H."/>
            <person name="Spencer D.F."/>
            <person name="Suzuki S."/>
            <person name="Worden A.Z."/>
            <person name="Zauner S."/>
            <person name="Barry K."/>
            <person name="Bell C."/>
            <person name="Bharti A.K."/>
            <person name="Crow J.A."/>
            <person name="Grimwood J."/>
            <person name="Kramer R."/>
            <person name="Lindquist E."/>
            <person name="Lucas S."/>
            <person name="Salamov A."/>
            <person name="McFadden G.I."/>
            <person name="Lane C.E."/>
            <person name="Keeling P.J."/>
            <person name="Gray M.W."/>
            <person name="Grigoriev I.V."/>
            <person name="Archibald J.M."/>
        </authorList>
    </citation>
    <scope>NUCLEOTIDE SEQUENCE</scope>
    <source>
        <strain evidence="8">CCMP2712</strain>
    </source>
</reference>
<feature type="transmembrane region" description="Helical" evidence="5">
    <location>
        <begin position="237"/>
        <end position="257"/>
    </location>
</feature>
<dbReference type="EnsemblProtists" id="EKX41982">
    <property type="protein sequence ID" value="EKX41982"/>
    <property type="gene ID" value="GUITHDRAFT_111838"/>
</dbReference>
<evidence type="ECO:0000256" key="4">
    <source>
        <dbReference type="ARBA" id="ARBA00023136"/>
    </source>
</evidence>
<evidence type="ECO:0000256" key="2">
    <source>
        <dbReference type="ARBA" id="ARBA00022692"/>
    </source>
</evidence>
<dbReference type="PANTHER" id="PTHR31419:SF1">
    <property type="entry name" value="PROTEIN PIN-LIKES 6"/>
    <property type="match status" value="1"/>
</dbReference>
<feature type="transmembrane region" description="Helical" evidence="5">
    <location>
        <begin position="6"/>
        <end position="29"/>
    </location>
</feature>
<dbReference type="OMA" id="ILFWSYA"/>
<feature type="transmembrane region" description="Helical" evidence="5">
    <location>
        <begin position="277"/>
        <end position="295"/>
    </location>
</feature>
<reference evidence="7" key="3">
    <citation type="submission" date="2016-03" db="UniProtKB">
        <authorList>
            <consortium name="EnsemblProtists"/>
        </authorList>
    </citation>
    <scope>IDENTIFICATION</scope>
</reference>
<feature type="transmembrane region" description="Helical" evidence="5">
    <location>
        <begin position="307"/>
        <end position="330"/>
    </location>
</feature>
<dbReference type="KEGG" id="gtt:GUITHDRAFT_111838"/>
<dbReference type="HOGENOM" id="CLU_044945_0_0_1"/>
<feature type="transmembrane region" description="Helical" evidence="5">
    <location>
        <begin position="376"/>
        <end position="398"/>
    </location>
</feature>
<dbReference type="RefSeq" id="XP_005828962.1">
    <property type="nucleotide sequence ID" value="XM_005828905.1"/>
</dbReference>
<evidence type="ECO:0000313" key="6">
    <source>
        <dbReference type="EMBL" id="EKX41982.1"/>
    </source>
</evidence>
<feature type="transmembrane region" description="Helical" evidence="5">
    <location>
        <begin position="73"/>
        <end position="95"/>
    </location>
</feature>
<gene>
    <name evidence="6" type="ORF">GUITHDRAFT_111838</name>
</gene>
<proteinExistence type="predicted"/>
<dbReference type="AlphaFoldDB" id="L1J0Z1"/>
<dbReference type="EMBL" id="JH993019">
    <property type="protein sequence ID" value="EKX41982.1"/>
    <property type="molecule type" value="Genomic_DNA"/>
</dbReference>
<keyword evidence="8" id="KW-1185">Reference proteome</keyword>
<dbReference type="InterPro" id="IPR004776">
    <property type="entry name" value="Mem_transp_PIN-like"/>
</dbReference>
<dbReference type="GO" id="GO:0055085">
    <property type="term" value="P:transmembrane transport"/>
    <property type="evidence" value="ECO:0007669"/>
    <property type="project" value="InterPro"/>
</dbReference>
<keyword evidence="2 5" id="KW-0812">Transmembrane</keyword>
<feature type="transmembrane region" description="Helical" evidence="5">
    <location>
        <begin position="41"/>
        <end position="61"/>
    </location>
</feature>
<dbReference type="PaxDb" id="55529-EKX41982"/>
<reference evidence="6 8" key="1">
    <citation type="journal article" date="2012" name="Nature">
        <title>Algal genomes reveal evolutionary mosaicism and the fate of nucleomorphs.</title>
        <authorList>
            <consortium name="DOE Joint Genome Institute"/>
            <person name="Curtis B.A."/>
            <person name="Tanifuji G."/>
            <person name="Burki F."/>
            <person name="Gruber A."/>
            <person name="Irimia M."/>
            <person name="Maruyama S."/>
            <person name="Arias M.C."/>
            <person name="Ball S.G."/>
            <person name="Gile G.H."/>
            <person name="Hirakawa Y."/>
            <person name="Hopkins J.F."/>
            <person name="Kuo A."/>
            <person name="Rensing S.A."/>
            <person name="Schmutz J."/>
            <person name="Symeonidi A."/>
            <person name="Elias M."/>
            <person name="Eveleigh R.J."/>
            <person name="Herman E.K."/>
            <person name="Klute M.J."/>
            <person name="Nakayama T."/>
            <person name="Obornik M."/>
            <person name="Reyes-Prieto A."/>
            <person name="Armbrust E.V."/>
            <person name="Aves S.J."/>
            <person name="Beiko R.G."/>
            <person name="Coutinho P."/>
            <person name="Dacks J.B."/>
            <person name="Durnford D.G."/>
            <person name="Fast N.M."/>
            <person name="Green B.R."/>
            <person name="Grisdale C.J."/>
            <person name="Hempel F."/>
            <person name="Henrissat B."/>
            <person name="Hoppner M.P."/>
            <person name="Ishida K."/>
            <person name="Kim E."/>
            <person name="Koreny L."/>
            <person name="Kroth P.G."/>
            <person name="Liu Y."/>
            <person name="Malik S.B."/>
            <person name="Maier U.G."/>
            <person name="McRose D."/>
            <person name="Mock T."/>
            <person name="Neilson J.A."/>
            <person name="Onodera N.T."/>
            <person name="Poole A.M."/>
            <person name="Pritham E.J."/>
            <person name="Richards T.A."/>
            <person name="Rocap G."/>
            <person name="Roy S.W."/>
            <person name="Sarai C."/>
            <person name="Schaack S."/>
            <person name="Shirato S."/>
            <person name="Slamovits C.H."/>
            <person name="Spencer D.F."/>
            <person name="Suzuki S."/>
            <person name="Worden A.Z."/>
            <person name="Zauner S."/>
            <person name="Barry K."/>
            <person name="Bell C."/>
            <person name="Bharti A.K."/>
            <person name="Crow J.A."/>
            <person name="Grimwood J."/>
            <person name="Kramer R."/>
            <person name="Lindquist E."/>
            <person name="Lucas S."/>
            <person name="Salamov A."/>
            <person name="McFadden G.I."/>
            <person name="Lane C.E."/>
            <person name="Keeling P.J."/>
            <person name="Gray M.W."/>
            <person name="Grigoriev I.V."/>
            <person name="Archibald J.M."/>
        </authorList>
    </citation>
    <scope>NUCLEOTIDE SEQUENCE</scope>
    <source>
        <strain evidence="6 8">CCMP2712</strain>
    </source>
</reference>